<keyword evidence="2" id="KW-1185">Reference proteome</keyword>
<accession>A0A1H0IGI3</accession>
<dbReference type="AlphaFoldDB" id="A0A1H0IGI3"/>
<dbReference type="RefSeq" id="WP_281199316.1">
    <property type="nucleotide sequence ID" value="NZ_FNIX01000002.1"/>
</dbReference>
<evidence type="ECO:0000313" key="2">
    <source>
        <dbReference type="Proteomes" id="UP000199691"/>
    </source>
</evidence>
<evidence type="ECO:0000313" key="1">
    <source>
        <dbReference type="EMBL" id="SDO30161.1"/>
    </source>
</evidence>
<dbReference type="Proteomes" id="UP000199691">
    <property type="component" value="Unassembled WGS sequence"/>
</dbReference>
<protein>
    <submittedName>
        <fullName evidence="1">Uncharacterized protein</fullName>
    </submittedName>
</protein>
<organism evidence="1 2">
    <name type="scientific">Lentzea jiangxiensis</name>
    <dbReference type="NCBI Taxonomy" id="641025"/>
    <lineage>
        <taxon>Bacteria</taxon>
        <taxon>Bacillati</taxon>
        <taxon>Actinomycetota</taxon>
        <taxon>Actinomycetes</taxon>
        <taxon>Pseudonocardiales</taxon>
        <taxon>Pseudonocardiaceae</taxon>
        <taxon>Lentzea</taxon>
    </lineage>
</organism>
<reference evidence="2" key="1">
    <citation type="submission" date="2016-10" db="EMBL/GenBank/DDBJ databases">
        <authorList>
            <person name="Varghese N."/>
            <person name="Submissions S."/>
        </authorList>
    </citation>
    <scope>NUCLEOTIDE SEQUENCE [LARGE SCALE GENOMIC DNA]</scope>
    <source>
        <strain evidence="2">CGMCC 4.6609</strain>
    </source>
</reference>
<proteinExistence type="predicted"/>
<sequence length="40" mass="4366">MSSSGLPARHTDRAEGAIEMSGQVNWFELPADDTGRARTF</sequence>
<dbReference type="EMBL" id="FNIX01000002">
    <property type="protein sequence ID" value="SDO30161.1"/>
    <property type="molecule type" value="Genomic_DNA"/>
</dbReference>
<gene>
    <name evidence="1" type="ORF">SAMN05421507_10283</name>
</gene>
<name>A0A1H0IGI3_9PSEU</name>